<feature type="region of interest" description="Disordered" evidence="2">
    <location>
        <begin position="199"/>
        <end position="251"/>
    </location>
</feature>
<sequence length="345" mass="40164">MFLQYNRCPSELTSPHRGPFRSRIKQVENFQTTSQIDTTAENSRENLNQKFKAIRQINFPESKSSENEVKNEIDSLYQTEEQQMEETEKRLREKIEALKAQREKLEGALNPQSERRRVLSTNLIEETISLHRGCKKKTQIEEESKENSSESEMSDVLTFSDPMGNNTDSEDSMERTLHKIRSQQAQNLTMIESAFCQQVESSEPLEDDPQICGQAKSDGTKAVQFSRRWQTQTQTRKHRQTQVSGVDGRRKKKEEDILNFQFKASPVPWSSFRSAVQSKRDTEKKQSKQEDAPEKQFHAKEVPWFAKVPLYSAKYTKKAMKGRQGLKKEQRYVFPLGKINTEKKQ</sequence>
<proteinExistence type="predicted"/>
<feature type="compositionally biased region" description="Basic and acidic residues" evidence="2">
    <location>
        <begin position="138"/>
        <end position="148"/>
    </location>
</feature>
<accession>X6NSH8</accession>
<evidence type="ECO:0000313" key="3">
    <source>
        <dbReference type="EMBL" id="ETO28941.1"/>
    </source>
</evidence>
<dbReference type="AlphaFoldDB" id="X6NSH8"/>
<dbReference type="EMBL" id="ASPP01006364">
    <property type="protein sequence ID" value="ETO28941.1"/>
    <property type="molecule type" value="Genomic_DNA"/>
</dbReference>
<feature type="coiled-coil region" evidence="1">
    <location>
        <begin position="70"/>
        <end position="108"/>
    </location>
</feature>
<keyword evidence="4" id="KW-1185">Reference proteome</keyword>
<reference evidence="3 4" key="1">
    <citation type="journal article" date="2013" name="Curr. Biol.">
        <title>The Genome of the Foraminiferan Reticulomyxa filosa.</title>
        <authorList>
            <person name="Glockner G."/>
            <person name="Hulsmann N."/>
            <person name="Schleicher M."/>
            <person name="Noegel A.A."/>
            <person name="Eichinger L."/>
            <person name="Gallinger C."/>
            <person name="Pawlowski J."/>
            <person name="Sierra R."/>
            <person name="Euteneuer U."/>
            <person name="Pillet L."/>
            <person name="Moustafa A."/>
            <person name="Platzer M."/>
            <person name="Groth M."/>
            <person name="Szafranski K."/>
            <person name="Schliwa M."/>
        </authorList>
    </citation>
    <scope>NUCLEOTIDE SEQUENCE [LARGE SCALE GENOMIC DNA]</scope>
</reference>
<feature type="region of interest" description="Disordered" evidence="2">
    <location>
        <begin position="134"/>
        <end position="175"/>
    </location>
</feature>
<keyword evidence="1" id="KW-0175">Coiled coil</keyword>
<feature type="compositionally biased region" description="Basic and acidic residues" evidence="2">
    <location>
        <begin position="278"/>
        <end position="298"/>
    </location>
</feature>
<dbReference type="Proteomes" id="UP000023152">
    <property type="component" value="Unassembled WGS sequence"/>
</dbReference>
<comment type="caution">
    <text evidence="3">The sequence shown here is derived from an EMBL/GenBank/DDBJ whole genome shotgun (WGS) entry which is preliminary data.</text>
</comment>
<evidence type="ECO:0000313" key="4">
    <source>
        <dbReference type="Proteomes" id="UP000023152"/>
    </source>
</evidence>
<evidence type="ECO:0000256" key="1">
    <source>
        <dbReference type="SAM" id="Coils"/>
    </source>
</evidence>
<gene>
    <name evidence="3" type="ORF">RFI_08186</name>
</gene>
<feature type="region of interest" description="Disordered" evidence="2">
    <location>
        <begin position="271"/>
        <end position="298"/>
    </location>
</feature>
<evidence type="ECO:0000256" key="2">
    <source>
        <dbReference type="SAM" id="MobiDB-lite"/>
    </source>
</evidence>
<organism evidence="3 4">
    <name type="scientific">Reticulomyxa filosa</name>
    <dbReference type="NCBI Taxonomy" id="46433"/>
    <lineage>
        <taxon>Eukaryota</taxon>
        <taxon>Sar</taxon>
        <taxon>Rhizaria</taxon>
        <taxon>Retaria</taxon>
        <taxon>Foraminifera</taxon>
        <taxon>Monothalamids</taxon>
        <taxon>Reticulomyxidae</taxon>
        <taxon>Reticulomyxa</taxon>
    </lineage>
</organism>
<protein>
    <submittedName>
        <fullName evidence="3">Viral A-type inclusion protein</fullName>
    </submittedName>
</protein>
<name>X6NSH8_RETFI</name>